<dbReference type="Proteomes" id="UP000735302">
    <property type="component" value="Unassembled WGS sequence"/>
</dbReference>
<organism evidence="7 8">
    <name type="scientific">Plakobranchus ocellatus</name>
    <dbReference type="NCBI Taxonomy" id="259542"/>
    <lineage>
        <taxon>Eukaryota</taxon>
        <taxon>Metazoa</taxon>
        <taxon>Spiralia</taxon>
        <taxon>Lophotrochozoa</taxon>
        <taxon>Mollusca</taxon>
        <taxon>Gastropoda</taxon>
        <taxon>Heterobranchia</taxon>
        <taxon>Euthyneura</taxon>
        <taxon>Panpulmonata</taxon>
        <taxon>Sacoglossa</taxon>
        <taxon>Placobranchoidea</taxon>
        <taxon>Plakobranchidae</taxon>
        <taxon>Plakobranchus</taxon>
    </lineage>
</organism>
<comment type="caution">
    <text evidence="7">The sequence shown here is derived from an EMBL/GenBank/DDBJ whole genome shotgun (WGS) entry which is preliminary data.</text>
</comment>
<dbReference type="InterPro" id="IPR001563">
    <property type="entry name" value="Peptidase_S10"/>
</dbReference>
<keyword evidence="8" id="KW-1185">Reference proteome</keyword>
<evidence type="ECO:0000256" key="6">
    <source>
        <dbReference type="ARBA" id="ARBA00023180"/>
    </source>
</evidence>
<evidence type="ECO:0000256" key="4">
    <source>
        <dbReference type="ARBA" id="ARBA00022729"/>
    </source>
</evidence>
<gene>
    <name evidence="7" type="ORF">PoB_001466400</name>
</gene>
<keyword evidence="6" id="KW-0325">Glycoprotein</keyword>
<protein>
    <submittedName>
        <fullName evidence="7">Carboxypeptidase</fullName>
    </submittedName>
</protein>
<evidence type="ECO:0000256" key="3">
    <source>
        <dbReference type="ARBA" id="ARBA00022670"/>
    </source>
</evidence>
<dbReference type="PANTHER" id="PTHR11802:SF472">
    <property type="entry name" value="SERINE CARBOXYPEPTIDASE CPVL-RELATED"/>
    <property type="match status" value="1"/>
</dbReference>
<proteinExistence type="inferred from homology"/>
<keyword evidence="2 7" id="KW-0121">Carboxypeptidase</keyword>
<accession>A0AAV3Z178</accession>
<keyword evidence="4" id="KW-0732">Signal</keyword>
<reference evidence="7 8" key="1">
    <citation type="journal article" date="2021" name="Elife">
        <title>Chloroplast acquisition without the gene transfer in kleptoplastic sea slugs, Plakobranchus ocellatus.</title>
        <authorList>
            <person name="Maeda T."/>
            <person name="Takahashi S."/>
            <person name="Yoshida T."/>
            <person name="Shimamura S."/>
            <person name="Takaki Y."/>
            <person name="Nagai Y."/>
            <person name="Toyoda A."/>
            <person name="Suzuki Y."/>
            <person name="Arimoto A."/>
            <person name="Ishii H."/>
            <person name="Satoh N."/>
            <person name="Nishiyama T."/>
            <person name="Hasebe M."/>
            <person name="Maruyama T."/>
            <person name="Minagawa J."/>
            <person name="Obokata J."/>
            <person name="Shigenobu S."/>
        </authorList>
    </citation>
    <scope>NUCLEOTIDE SEQUENCE [LARGE SCALE GENOMIC DNA]</scope>
</reference>
<evidence type="ECO:0000313" key="8">
    <source>
        <dbReference type="Proteomes" id="UP000735302"/>
    </source>
</evidence>
<dbReference type="PRINTS" id="PR00724">
    <property type="entry name" value="CRBOXYPTASEC"/>
</dbReference>
<evidence type="ECO:0000256" key="1">
    <source>
        <dbReference type="ARBA" id="ARBA00009431"/>
    </source>
</evidence>
<name>A0AAV3Z178_9GAST</name>
<evidence type="ECO:0000313" key="7">
    <source>
        <dbReference type="EMBL" id="GFN88158.1"/>
    </source>
</evidence>
<comment type="similarity">
    <text evidence="1">Belongs to the peptidase S10 family.</text>
</comment>
<dbReference type="Gene3D" id="3.40.50.1820">
    <property type="entry name" value="alpha/beta hydrolase"/>
    <property type="match status" value="1"/>
</dbReference>
<sequence>MRQQGKTALVAASAFAAVFSIATLSRYIGRKQHPANRNLTPYIANGEIKEAQKLSLVTNSSTCSQNLRGEDVCFPLSYAGFITVDEKLGNNLFFWYFPSQEDPGAPLAIWLNGGPGVSSMFGLFWDNGPLQPAQTTEDNAKNADSKSSNIRLERRKDSWVGPLSMVYVDNPVGVGYSYSTSGDLGVHSTHRQITDDLYEFLQQFYMLFPENKRRDLYIGGQSYAGKYVPFLAHRIHEAKKKKETSIPLTGIYMGGPFFAPEKMLIDQSNYLFNVGAISLAQLKKQRRDYRYLVDKYVRGEYFPLSVWDEASRFFHNFPFTNNFVTSEYPDEEAIHDIMTSELVQNAIGVGNVTYKVVSWTVRQKLGSTQFFASARRELGELLDSGSYKVLIYNGDYDVLVNSEMIDEALLVTRWAGRSEFANASRKVWTRQRSPVSPREYMGFYSHTGNLCRVVVHGAGHQVGHDQAEISKLMISSFVKDGCIKEGTE</sequence>
<dbReference type="Pfam" id="PF00450">
    <property type="entry name" value="Peptidase_S10"/>
    <property type="match status" value="1"/>
</dbReference>
<dbReference type="AlphaFoldDB" id="A0AAV3Z178"/>
<dbReference type="EMBL" id="BLXT01001839">
    <property type="protein sequence ID" value="GFN88158.1"/>
    <property type="molecule type" value="Genomic_DNA"/>
</dbReference>
<dbReference type="InterPro" id="IPR029058">
    <property type="entry name" value="AB_hydrolase_fold"/>
</dbReference>
<evidence type="ECO:0000256" key="5">
    <source>
        <dbReference type="ARBA" id="ARBA00022801"/>
    </source>
</evidence>
<dbReference type="GO" id="GO:0004185">
    <property type="term" value="F:serine-type carboxypeptidase activity"/>
    <property type="evidence" value="ECO:0007669"/>
    <property type="project" value="InterPro"/>
</dbReference>
<dbReference type="GO" id="GO:0006508">
    <property type="term" value="P:proteolysis"/>
    <property type="evidence" value="ECO:0007669"/>
    <property type="project" value="UniProtKB-KW"/>
</dbReference>
<keyword evidence="3" id="KW-0645">Protease</keyword>
<dbReference type="PANTHER" id="PTHR11802">
    <property type="entry name" value="SERINE PROTEASE FAMILY S10 SERINE CARBOXYPEPTIDASE"/>
    <property type="match status" value="1"/>
</dbReference>
<keyword evidence="5" id="KW-0378">Hydrolase</keyword>
<evidence type="ECO:0000256" key="2">
    <source>
        <dbReference type="ARBA" id="ARBA00022645"/>
    </source>
</evidence>
<dbReference type="SUPFAM" id="SSF53474">
    <property type="entry name" value="alpha/beta-Hydrolases"/>
    <property type="match status" value="1"/>
</dbReference>